<dbReference type="AlphaFoldDB" id="D2QZB8"/>
<evidence type="ECO:0000256" key="1">
    <source>
        <dbReference type="ARBA" id="ARBA00001974"/>
    </source>
</evidence>
<evidence type="ECO:0000256" key="6">
    <source>
        <dbReference type="ARBA" id="ARBA00023002"/>
    </source>
</evidence>
<dbReference type="Proteomes" id="UP000001887">
    <property type="component" value="Chromosome"/>
</dbReference>
<dbReference type="eggNOG" id="COG1960">
    <property type="taxonomic scope" value="Bacteria"/>
</dbReference>
<comment type="similarity">
    <text evidence="2 7">Belongs to the acyl-CoA dehydrogenase family.</text>
</comment>
<accession>D2QZB8</accession>
<dbReference type="Pfam" id="PF02771">
    <property type="entry name" value="Acyl-CoA_dh_N"/>
    <property type="match status" value="1"/>
</dbReference>
<feature type="domain" description="ACAD9/ACADV-like C-terminal" evidence="11">
    <location>
        <begin position="469"/>
        <end position="532"/>
    </location>
</feature>
<dbReference type="SUPFAM" id="SSF56645">
    <property type="entry name" value="Acyl-CoA dehydrogenase NM domain-like"/>
    <property type="match status" value="1"/>
</dbReference>
<dbReference type="EMBL" id="CP001848">
    <property type="protein sequence ID" value="ADB18310.1"/>
    <property type="molecule type" value="Genomic_DNA"/>
</dbReference>
<dbReference type="Gene3D" id="1.10.540.10">
    <property type="entry name" value="Acyl-CoA dehydrogenase/oxidase, N-terminal domain"/>
    <property type="match status" value="1"/>
</dbReference>
<protein>
    <submittedName>
        <fullName evidence="12">Acyl-CoA dehydrogenase domain protein</fullName>
    </submittedName>
</protein>
<evidence type="ECO:0000256" key="2">
    <source>
        <dbReference type="ARBA" id="ARBA00009347"/>
    </source>
</evidence>
<comment type="cofactor">
    <cofactor evidence="1 7">
        <name>FAD</name>
        <dbReference type="ChEBI" id="CHEBI:57692"/>
    </cofactor>
</comment>
<keyword evidence="4 7" id="KW-0274">FAD</keyword>
<dbReference type="Pfam" id="PF21343">
    <property type="entry name" value="ACAD9-ACADV_C"/>
    <property type="match status" value="1"/>
</dbReference>
<keyword evidence="6 7" id="KW-0560">Oxidoreductase</keyword>
<dbReference type="PANTHER" id="PTHR43884:SF9">
    <property type="entry name" value="COMPLEX I ASSEMBLY FACTOR ACAD9, MITOCHONDRIAL"/>
    <property type="match status" value="1"/>
</dbReference>
<evidence type="ECO:0000259" key="11">
    <source>
        <dbReference type="Pfam" id="PF21343"/>
    </source>
</evidence>
<dbReference type="InterPro" id="IPR036250">
    <property type="entry name" value="AcylCo_DH-like_C"/>
</dbReference>
<evidence type="ECO:0000256" key="4">
    <source>
        <dbReference type="ARBA" id="ARBA00022827"/>
    </source>
</evidence>
<feature type="domain" description="Acyl-CoA oxidase/dehydrogenase middle" evidence="9">
    <location>
        <begin position="163"/>
        <end position="261"/>
    </location>
</feature>
<dbReference type="KEGG" id="psl:Psta_3650"/>
<feature type="domain" description="Acyl-CoA dehydrogenase/oxidase C-terminal" evidence="8">
    <location>
        <begin position="273"/>
        <end position="415"/>
    </location>
</feature>
<sequence>MTVKSREQQMADAEEILGDRLHSESFAKGLFFGEYAADRLPAYPPDSGPHEVDVLVHQLIDFCKTSVDPVLIDREAKIPDSVIAGLGKLGVLGACLPRESGGLGLSQTAYCRLLEVLGGHCGSTALFVNAHHSIGPRAVVLFGTKQQQTKWLPKLASGEWISAFALTEPGAGSDAANVQTTATPSADGQSFILNGEKRWITNGGIANVLTVMARTPDASGKGKISAFLVTPDMPGFHVLEQRMDKLGVRGTATGRLAFRDCVVPRENMLGPEGKGLKVALTVLDFGRVTFGASCTGAAKFCVDRAVDHVQRRVQFDEPLARFELVQQKIAAMTAGQFAMEACTYQTAAMIDHGSDDFMLETAMLKVFATETLWTILNDTFQLHGGLAYFTDQPFERMLRDARINTIGEGANDVLRVFSSLVGMRDVGLELEGVLHAVMHPLSRWTNIGRFAGRKLSQLMASPSVPIRHPELDDEATHLGHLIQRFGSEVEWALRTFQKEIVDRQYVLSRLGDTAIDLYASICTLRRMDHLISSRSHHDGDAGNGHSSPGNPLPLATQLMAGRYFLSQSRRKIKRLLTELHDNDDERTTELARKMLPVVAK</sequence>
<dbReference type="FunFam" id="2.40.110.10:FF:000002">
    <property type="entry name" value="Acyl-CoA dehydrogenase fadE12"/>
    <property type="match status" value="1"/>
</dbReference>
<dbReference type="InterPro" id="IPR013786">
    <property type="entry name" value="AcylCoA_DH/ox_N"/>
</dbReference>
<dbReference type="InterPro" id="IPR049448">
    <property type="entry name" value="ACAD9/ACADV-like_C"/>
</dbReference>
<dbReference type="Gene3D" id="1.20.140.10">
    <property type="entry name" value="Butyryl-CoA Dehydrogenase, subunit A, domain 3"/>
    <property type="match status" value="2"/>
</dbReference>
<organism evidence="12 13">
    <name type="scientific">Pirellula staleyi (strain ATCC 27377 / DSM 6068 / ICPB 4128)</name>
    <name type="common">Pirella staleyi</name>
    <dbReference type="NCBI Taxonomy" id="530564"/>
    <lineage>
        <taxon>Bacteria</taxon>
        <taxon>Pseudomonadati</taxon>
        <taxon>Planctomycetota</taxon>
        <taxon>Planctomycetia</taxon>
        <taxon>Pirellulales</taxon>
        <taxon>Pirellulaceae</taxon>
        <taxon>Pirellula</taxon>
    </lineage>
</organism>
<feature type="domain" description="Acyl-CoA dehydrogenase/oxidase N-terminal" evidence="10">
    <location>
        <begin position="57"/>
        <end position="159"/>
    </location>
</feature>
<dbReference type="GO" id="GO:0003995">
    <property type="term" value="F:acyl-CoA dehydrogenase activity"/>
    <property type="evidence" value="ECO:0007669"/>
    <property type="project" value="TreeGrafter"/>
</dbReference>
<dbReference type="InterPro" id="IPR009100">
    <property type="entry name" value="AcylCoA_DH/oxidase_NM_dom_sf"/>
</dbReference>
<dbReference type="STRING" id="530564.Psta_3650"/>
<evidence type="ECO:0000256" key="5">
    <source>
        <dbReference type="ARBA" id="ARBA00022946"/>
    </source>
</evidence>
<dbReference type="OrthoDB" id="9802447at2"/>
<dbReference type="PANTHER" id="PTHR43884">
    <property type="entry name" value="ACYL-COA DEHYDROGENASE"/>
    <property type="match status" value="1"/>
</dbReference>
<keyword evidence="3 7" id="KW-0285">Flavoprotein</keyword>
<evidence type="ECO:0000313" key="13">
    <source>
        <dbReference type="Proteomes" id="UP000001887"/>
    </source>
</evidence>
<dbReference type="FunFam" id="1.10.540.10:FF:000001">
    <property type="entry name" value="Very long-chain-specific acyl-CoA dehydrogenase, mitochondrial"/>
    <property type="match status" value="1"/>
</dbReference>
<evidence type="ECO:0000256" key="3">
    <source>
        <dbReference type="ARBA" id="ARBA00022630"/>
    </source>
</evidence>
<dbReference type="GO" id="GO:0050660">
    <property type="term" value="F:flavin adenine dinucleotide binding"/>
    <property type="evidence" value="ECO:0007669"/>
    <property type="project" value="InterPro"/>
</dbReference>
<dbReference type="Pfam" id="PF00441">
    <property type="entry name" value="Acyl-CoA_dh_1"/>
    <property type="match status" value="1"/>
</dbReference>
<dbReference type="GO" id="GO:0006631">
    <property type="term" value="P:fatty acid metabolic process"/>
    <property type="evidence" value="ECO:0007669"/>
    <property type="project" value="UniProtKB-ARBA"/>
</dbReference>
<keyword evidence="5" id="KW-0809">Transit peptide</keyword>
<dbReference type="Gene3D" id="2.40.110.10">
    <property type="entry name" value="Butyryl-CoA Dehydrogenase, subunit A, domain 2"/>
    <property type="match status" value="1"/>
</dbReference>
<name>D2QZB8_PIRSD</name>
<dbReference type="HOGENOM" id="CLU_018204_11_1_0"/>
<evidence type="ECO:0000259" key="9">
    <source>
        <dbReference type="Pfam" id="PF02770"/>
    </source>
</evidence>
<keyword evidence="13" id="KW-1185">Reference proteome</keyword>
<dbReference type="InterPro" id="IPR037069">
    <property type="entry name" value="AcylCoA_DH/ox_N_sf"/>
</dbReference>
<evidence type="ECO:0000256" key="7">
    <source>
        <dbReference type="RuleBase" id="RU362125"/>
    </source>
</evidence>
<reference evidence="12 13" key="1">
    <citation type="journal article" date="2009" name="Stand. Genomic Sci.">
        <title>Complete genome sequence of Pirellula staleyi type strain (ATCC 27377).</title>
        <authorList>
            <person name="Clum A."/>
            <person name="Tindall B.J."/>
            <person name="Sikorski J."/>
            <person name="Ivanova N."/>
            <person name="Mavrommatis K."/>
            <person name="Lucas S."/>
            <person name="Glavina del Rio T."/>
            <person name="Nolan M."/>
            <person name="Chen F."/>
            <person name="Tice H."/>
            <person name="Pitluck S."/>
            <person name="Cheng J.F."/>
            <person name="Chertkov O."/>
            <person name="Brettin T."/>
            <person name="Han C."/>
            <person name="Detter J.C."/>
            <person name="Kuske C."/>
            <person name="Bruce D."/>
            <person name="Goodwin L."/>
            <person name="Ovchinikova G."/>
            <person name="Pati A."/>
            <person name="Mikhailova N."/>
            <person name="Chen A."/>
            <person name="Palaniappan K."/>
            <person name="Land M."/>
            <person name="Hauser L."/>
            <person name="Chang Y.J."/>
            <person name="Jeffries C.D."/>
            <person name="Chain P."/>
            <person name="Rohde M."/>
            <person name="Goker M."/>
            <person name="Bristow J."/>
            <person name="Eisen J.A."/>
            <person name="Markowitz V."/>
            <person name="Hugenholtz P."/>
            <person name="Kyrpides N.C."/>
            <person name="Klenk H.P."/>
            <person name="Lapidus A."/>
        </authorList>
    </citation>
    <scope>NUCLEOTIDE SEQUENCE [LARGE SCALE GENOMIC DNA]</scope>
    <source>
        <strain evidence="13">ATCC 27377 / DSM 6068 / ICPB 4128</strain>
    </source>
</reference>
<evidence type="ECO:0000259" key="8">
    <source>
        <dbReference type="Pfam" id="PF00441"/>
    </source>
</evidence>
<proteinExistence type="inferred from homology"/>
<dbReference type="Pfam" id="PF02770">
    <property type="entry name" value="Acyl-CoA_dh_M"/>
    <property type="match status" value="1"/>
</dbReference>
<dbReference type="SUPFAM" id="SSF47203">
    <property type="entry name" value="Acyl-CoA dehydrogenase C-terminal domain-like"/>
    <property type="match status" value="1"/>
</dbReference>
<evidence type="ECO:0000259" key="10">
    <source>
        <dbReference type="Pfam" id="PF02771"/>
    </source>
</evidence>
<dbReference type="InterPro" id="IPR009075">
    <property type="entry name" value="AcylCo_DH/oxidase_C"/>
</dbReference>
<dbReference type="InterPro" id="IPR046373">
    <property type="entry name" value="Acyl-CoA_Oxase/DH_mid-dom_sf"/>
</dbReference>
<gene>
    <name evidence="12" type="ordered locus">Psta_3650</name>
</gene>
<evidence type="ECO:0000313" key="12">
    <source>
        <dbReference type="EMBL" id="ADB18310.1"/>
    </source>
</evidence>
<dbReference type="InterPro" id="IPR006091">
    <property type="entry name" value="Acyl-CoA_Oxase/DH_mid-dom"/>
</dbReference>